<organism evidence="1 2">
    <name type="scientific">Araneus ventricosus</name>
    <name type="common">Orbweaver spider</name>
    <name type="synonym">Epeira ventricosa</name>
    <dbReference type="NCBI Taxonomy" id="182803"/>
    <lineage>
        <taxon>Eukaryota</taxon>
        <taxon>Metazoa</taxon>
        <taxon>Ecdysozoa</taxon>
        <taxon>Arthropoda</taxon>
        <taxon>Chelicerata</taxon>
        <taxon>Arachnida</taxon>
        <taxon>Araneae</taxon>
        <taxon>Araneomorphae</taxon>
        <taxon>Entelegynae</taxon>
        <taxon>Araneoidea</taxon>
        <taxon>Araneidae</taxon>
        <taxon>Araneus</taxon>
    </lineage>
</organism>
<evidence type="ECO:0000313" key="1">
    <source>
        <dbReference type="EMBL" id="GBM14567.1"/>
    </source>
</evidence>
<dbReference type="Proteomes" id="UP000499080">
    <property type="component" value="Unassembled WGS sequence"/>
</dbReference>
<name>A0A4Y2DEM8_ARAVE</name>
<proteinExistence type="predicted"/>
<accession>A0A4Y2DEM8</accession>
<dbReference type="EMBL" id="BGPR01000345">
    <property type="protein sequence ID" value="GBM14567.1"/>
    <property type="molecule type" value="Genomic_DNA"/>
</dbReference>
<evidence type="ECO:0000313" key="2">
    <source>
        <dbReference type="Proteomes" id="UP000499080"/>
    </source>
</evidence>
<comment type="caution">
    <text evidence="1">The sequence shown here is derived from an EMBL/GenBank/DDBJ whole genome shotgun (WGS) entry which is preliminary data.</text>
</comment>
<dbReference type="AlphaFoldDB" id="A0A4Y2DEM8"/>
<reference evidence="1 2" key="1">
    <citation type="journal article" date="2019" name="Sci. Rep.">
        <title>Orb-weaving spider Araneus ventricosus genome elucidates the spidroin gene catalogue.</title>
        <authorList>
            <person name="Kono N."/>
            <person name="Nakamura H."/>
            <person name="Ohtoshi R."/>
            <person name="Moran D.A.P."/>
            <person name="Shinohara A."/>
            <person name="Yoshida Y."/>
            <person name="Fujiwara M."/>
            <person name="Mori M."/>
            <person name="Tomita M."/>
            <person name="Arakawa K."/>
        </authorList>
    </citation>
    <scope>NUCLEOTIDE SEQUENCE [LARGE SCALE GENOMIC DNA]</scope>
</reference>
<gene>
    <name evidence="1" type="ORF">AVEN_34979_1</name>
</gene>
<protein>
    <submittedName>
        <fullName evidence="1">Uncharacterized protein</fullName>
    </submittedName>
</protein>
<keyword evidence="2" id="KW-1185">Reference proteome</keyword>
<sequence>MVIQAGKSITPCPRLVSIPLTGLERMLSSSLNMVHHLSYSDYCSCGGIGMALHYATECILTVSWHVRKPVPNVEQEWLKRVANNFISRHKISRIVKFISENNRDLFRSSFQLSSEVNQHAPNYRTFPLQKRRVKQHLKRRLLRTNSVKVKMPVL</sequence>